<dbReference type="Proteomes" id="UP000054538">
    <property type="component" value="Unassembled WGS sequence"/>
</dbReference>
<name>A0A0D0E0C4_9AGAM</name>
<dbReference type="InParanoid" id="A0A0D0E0C4"/>
<gene>
    <name evidence="1" type="ORF">PAXRUDRAFT_26425</name>
</gene>
<dbReference type="AlphaFoldDB" id="A0A0D0E0C4"/>
<dbReference type="InterPro" id="IPR040521">
    <property type="entry name" value="KDZ"/>
</dbReference>
<protein>
    <submittedName>
        <fullName evidence="1">Uncharacterized protein</fullName>
    </submittedName>
</protein>
<accession>A0A0D0E0C4</accession>
<evidence type="ECO:0000313" key="1">
    <source>
        <dbReference type="EMBL" id="KIK93189.1"/>
    </source>
</evidence>
<dbReference type="OrthoDB" id="3257768at2759"/>
<evidence type="ECO:0000313" key="2">
    <source>
        <dbReference type="Proteomes" id="UP000054538"/>
    </source>
</evidence>
<reference evidence="1 2" key="1">
    <citation type="submission" date="2014-04" db="EMBL/GenBank/DDBJ databases">
        <authorList>
            <consortium name="DOE Joint Genome Institute"/>
            <person name="Kuo A."/>
            <person name="Kohler A."/>
            <person name="Jargeat P."/>
            <person name="Nagy L.G."/>
            <person name="Floudas D."/>
            <person name="Copeland A."/>
            <person name="Barry K.W."/>
            <person name="Cichocki N."/>
            <person name="Veneault-Fourrey C."/>
            <person name="LaButti K."/>
            <person name="Lindquist E.A."/>
            <person name="Lipzen A."/>
            <person name="Lundell T."/>
            <person name="Morin E."/>
            <person name="Murat C."/>
            <person name="Sun H."/>
            <person name="Tunlid A."/>
            <person name="Henrissat B."/>
            <person name="Grigoriev I.V."/>
            <person name="Hibbett D.S."/>
            <person name="Martin F."/>
            <person name="Nordberg H.P."/>
            <person name="Cantor M.N."/>
            <person name="Hua S.X."/>
        </authorList>
    </citation>
    <scope>NUCLEOTIDE SEQUENCE [LARGE SCALE GENOMIC DNA]</scope>
    <source>
        <strain evidence="1 2">Ve08.2h10</strain>
    </source>
</reference>
<organism evidence="1 2">
    <name type="scientific">Paxillus rubicundulus Ve08.2h10</name>
    <dbReference type="NCBI Taxonomy" id="930991"/>
    <lineage>
        <taxon>Eukaryota</taxon>
        <taxon>Fungi</taxon>
        <taxon>Dikarya</taxon>
        <taxon>Basidiomycota</taxon>
        <taxon>Agaricomycotina</taxon>
        <taxon>Agaricomycetes</taxon>
        <taxon>Agaricomycetidae</taxon>
        <taxon>Boletales</taxon>
        <taxon>Paxilineae</taxon>
        <taxon>Paxillaceae</taxon>
        <taxon>Paxillus</taxon>
    </lineage>
</organism>
<proteinExistence type="predicted"/>
<keyword evidence="2" id="KW-1185">Reference proteome</keyword>
<dbReference type="EMBL" id="KN825206">
    <property type="protein sequence ID" value="KIK93189.1"/>
    <property type="molecule type" value="Genomic_DNA"/>
</dbReference>
<dbReference type="HOGENOM" id="CLU_003703_0_2_1"/>
<dbReference type="Pfam" id="PF18758">
    <property type="entry name" value="KDZ"/>
    <property type="match status" value="1"/>
</dbReference>
<sequence length="221" mass="25727">MPILNMSYDITCQWHKALWHQMQNFPPSLHLDYKSMEVTFLVPKFHLPTHISHCQWLFSFNLIRGIGHTDGEALECGWANINPIASSTKEMGLGLHHNTIDDHFGDWNWKKFIGLGEMILKKIQEAVPEQNDHLEFFEALTMSLKAKYLDLLSTWQHQVEVWEAESMKPNPFEVKTDCTLWHLKAENAKLGQHATDTQKVKLQQRSNTVMHQLEAWAKIQV</sequence>
<reference evidence="2" key="2">
    <citation type="submission" date="2015-01" db="EMBL/GenBank/DDBJ databases">
        <title>Evolutionary Origins and Diversification of the Mycorrhizal Mutualists.</title>
        <authorList>
            <consortium name="DOE Joint Genome Institute"/>
            <consortium name="Mycorrhizal Genomics Consortium"/>
            <person name="Kohler A."/>
            <person name="Kuo A."/>
            <person name="Nagy L.G."/>
            <person name="Floudas D."/>
            <person name="Copeland A."/>
            <person name="Barry K.W."/>
            <person name="Cichocki N."/>
            <person name="Veneault-Fourrey C."/>
            <person name="LaButti K."/>
            <person name="Lindquist E.A."/>
            <person name="Lipzen A."/>
            <person name="Lundell T."/>
            <person name="Morin E."/>
            <person name="Murat C."/>
            <person name="Riley R."/>
            <person name="Ohm R."/>
            <person name="Sun H."/>
            <person name="Tunlid A."/>
            <person name="Henrissat B."/>
            <person name="Grigoriev I.V."/>
            <person name="Hibbett D.S."/>
            <person name="Martin F."/>
        </authorList>
    </citation>
    <scope>NUCLEOTIDE SEQUENCE [LARGE SCALE GENOMIC DNA]</scope>
    <source>
        <strain evidence="2">Ve08.2h10</strain>
    </source>
</reference>
<dbReference type="STRING" id="930991.A0A0D0E0C4"/>